<feature type="compositionally biased region" description="Basic and acidic residues" evidence="1">
    <location>
        <begin position="197"/>
        <end position="211"/>
    </location>
</feature>
<dbReference type="InterPro" id="IPR006020">
    <property type="entry name" value="PTB/PI_dom"/>
</dbReference>
<evidence type="ECO:0000313" key="3">
    <source>
        <dbReference type="EMBL" id="VDN96125.1"/>
    </source>
</evidence>
<reference evidence="3 4" key="2">
    <citation type="submission" date="2018-11" db="EMBL/GenBank/DDBJ databases">
        <authorList>
            <consortium name="Pathogen Informatics"/>
        </authorList>
    </citation>
    <scope>NUCLEOTIDE SEQUENCE [LARGE SCALE GENOMIC DNA]</scope>
</reference>
<protein>
    <submittedName>
        <fullName evidence="5">PID domain-containing protein</fullName>
    </submittedName>
</protein>
<organism evidence="5">
    <name type="scientific">Rodentolepis nana</name>
    <name type="common">Dwarf tapeworm</name>
    <name type="synonym">Hymenolepis nana</name>
    <dbReference type="NCBI Taxonomy" id="102285"/>
    <lineage>
        <taxon>Eukaryota</taxon>
        <taxon>Metazoa</taxon>
        <taxon>Spiralia</taxon>
        <taxon>Lophotrochozoa</taxon>
        <taxon>Platyhelminthes</taxon>
        <taxon>Cestoda</taxon>
        <taxon>Eucestoda</taxon>
        <taxon>Cyclophyllidea</taxon>
        <taxon>Hymenolepididae</taxon>
        <taxon>Rodentolepis</taxon>
    </lineage>
</organism>
<dbReference type="PROSITE" id="PS01179">
    <property type="entry name" value="PID"/>
    <property type="match status" value="1"/>
</dbReference>
<reference evidence="5" key="1">
    <citation type="submission" date="2016-04" db="UniProtKB">
        <authorList>
            <consortium name="WormBaseParasite"/>
        </authorList>
    </citation>
    <scope>IDENTIFICATION</scope>
</reference>
<dbReference type="Gene3D" id="2.30.29.30">
    <property type="entry name" value="Pleckstrin-homology domain (PH domain)/Phosphotyrosine-binding domain (PTB)"/>
    <property type="match status" value="1"/>
</dbReference>
<evidence type="ECO:0000256" key="1">
    <source>
        <dbReference type="SAM" id="MobiDB-lite"/>
    </source>
</evidence>
<dbReference type="PANTHER" id="PTHR15832:SF2">
    <property type="entry name" value="SH2 DOMAIN-CONTAINING PROTEIN"/>
    <property type="match status" value="1"/>
</dbReference>
<feature type="region of interest" description="Disordered" evidence="1">
    <location>
        <begin position="164"/>
        <end position="217"/>
    </location>
</feature>
<sequence>MSQDIIFRPALYLGSIPFEADSLSRAAFARNKLEVLQPVTLCISIAGVKVCDPDCKTVFMAHALRRISYATCDPFTSKFAFLAREANSETPCQYFHIFSTDTQFQAEELNAIIGDAFKLAFAKQRMQQSNNKNINSSNRHEPLPPLSSLHSVELQLPQAQELDSSTLGGKEGPPLHIPPPPSTNPPPEPNQDLIPLQKKDGDTGGQNKEDISCNGYA</sequence>
<dbReference type="Proteomes" id="UP000278807">
    <property type="component" value="Unassembled WGS sequence"/>
</dbReference>
<evidence type="ECO:0000313" key="5">
    <source>
        <dbReference type="WBParaSite" id="HNAJ_0000026501-mRNA-1"/>
    </source>
</evidence>
<feature type="domain" description="PID" evidence="2">
    <location>
        <begin position="10"/>
        <end position="123"/>
    </location>
</feature>
<name>A0A158QGL1_RODNA</name>
<feature type="compositionally biased region" description="Pro residues" evidence="1">
    <location>
        <begin position="175"/>
        <end position="189"/>
    </location>
</feature>
<dbReference type="WBParaSite" id="HNAJ_0000026501-mRNA-1">
    <property type="protein sequence ID" value="HNAJ_0000026501-mRNA-1"/>
    <property type="gene ID" value="HNAJ_0000026501"/>
</dbReference>
<dbReference type="SMART" id="SM00462">
    <property type="entry name" value="PTB"/>
    <property type="match status" value="1"/>
</dbReference>
<dbReference type="AlphaFoldDB" id="A0A158QGL1"/>
<evidence type="ECO:0000259" key="2">
    <source>
        <dbReference type="PROSITE" id="PS01179"/>
    </source>
</evidence>
<dbReference type="SUPFAM" id="SSF50729">
    <property type="entry name" value="PH domain-like"/>
    <property type="match status" value="1"/>
</dbReference>
<dbReference type="PANTHER" id="PTHR15832">
    <property type="entry name" value="SHC (SRC HOMOLOGY DOMAIN C-TERMINAL) ADAPTOR HOMOLOG"/>
    <property type="match status" value="1"/>
</dbReference>
<dbReference type="OrthoDB" id="10013007at2759"/>
<accession>A0A158QGL1</accession>
<keyword evidence="4" id="KW-1185">Reference proteome</keyword>
<dbReference type="InterPro" id="IPR011993">
    <property type="entry name" value="PH-like_dom_sf"/>
</dbReference>
<gene>
    <name evidence="3" type="ORF">HNAJ_LOCUS266</name>
</gene>
<proteinExistence type="predicted"/>
<evidence type="ECO:0000313" key="4">
    <source>
        <dbReference type="Proteomes" id="UP000278807"/>
    </source>
</evidence>
<dbReference type="Pfam" id="PF00640">
    <property type="entry name" value="PID"/>
    <property type="match status" value="1"/>
</dbReference>
<dbReference type="EMBL" id="UZAE01000061">
    <property type="protein sequence ID" value="VDN96125.1"/>
    <property type="molecule type" value="Genomic_DNA"/>
</dbReference>